<evidence type="ECO:0000256" key="3">
    <source>
        <dbReference type="ARBA" id="ARBA00022722"/>
    </source>
</evidence>
<dbReference type="InterPro" id="IPR036397">
    <property type="entry name" value="RNaseH_sf"/>
</dbReference>
<dbReference type="Gene3D" id="1.10.10.200">
    <property type="match status" value="1"/>
</dbReference>
<keyword evidence="1" id="KW-0808">Transferase</keyword>
<evidence type="ECO:0000313" key="11">
    <source>
        <dbReference type="Proteomes" id="UP000526942"/>
    </source>
</evidence>
<evidence type="ECO:0000256" key="7">
    <source>
        <dbReference type="ARBA" id="ARBA00022918"/>
    </source>
</evidence>
<keyword evidence="6" id="KW-0862">Zinc</keyword>
<dbReference type="PANTHER" id="PTHR41694">
    <property type="entry name" value="ENDOGENOUS RETROVIRUS GROUP K MEMBER POL PROTEIN"/>
    <property type="match status" value="1"/>
</dbReference>
<keyword evidence="8" id="KW-0511">Multifunctional enzyme</keyword>
<evidence type="ECO:0000259" key="9">
    <source>
        <dbReference type="PROSITE" id="PS50879"/>
    </source>
</evidence>
<evidence type="ECO:0000256" key="8">
    <source>
        <dbReference type="ARBA" id="ARBA00023268"/>
    </source>
</evidence>
<comment type="caution">
    <text evidence="10">The sequence shown here is derived from an EMBL/GenBank/DDBJ whole genome shotgun (WGS) entry which is preliminary data.</text>
</comment>
<dbReference type="AlphaFoldDB" id="A0A7L0G0K7"/>
<evidence type="ECO:0000256" key="2">
    <source>
        <dbReference type="ARBA" id="ARBA00022695"/>
    </source>
</evidence>
<feature type="non-terminal residue" evidence="10">
    <location>
        <position position="1"/>
    </location>
</feature>
<keyword evidence="2" id="KW-0548">Nucleotidyltransferase</keyword>
<protein>
    <submittedName>
        <fullName evidence="10">POK19 protein</fullName>
    </submittedName>
</protein>
<keyword evidence="3" id="KW-0540">Nuclease</keyword>
<dbReference type="InterPro" id="IPR002156">
    <property type="entry name" value="RNaseH_domain"/>
</dbReference>
<dbReference type="PANTHER" id="PTHR41694:SF4">
    <property type="entry name" value="ENDOGENOUS RETROVIRUS GROUP K MEMBER 10 POL PROTEIN-RELATED"/>
    <property type="match status" value="1"/>
</dbReference>
<dbReference type="Pfam" id="PF00075">
    <property type="entry name" value="RNase_H"/>
    <property type="match status" value="1"/>
</dbReference>
<name>A0A7L0G0K7_CORCN</name>
<feature type="domain" description="RNase H type-1" evidence="9">
    <location>
        <begin position="66"/>
        <end position="201"/>
    </location>
</feature>
<dbReference type="GO" id="GO:0035613">
    <property type="term" value="F:RNA stem-loop binding"/>
    <property type="evidence" value="ECO:0007669"/>
    <property type="project" value="TreeGrafter"/>
</dbReference>
<reference evidence="10 11" key="1">
    <citation type="submission" date="2019-09" db="EMBL/GenBank/DDBJ databases">
        <title>Bird 10,000 Genomes (B10K) Project - Family phase.</title>
        <authorList>
            <person name="Zhang G."/>
        </authorList>
    </citation>
    <scope>NUCLEOTIDE SEQUENCE [LARGE SCALE GENOMIC DNA]</scope>
    <source>
        <strain evidence="10">B10K-DU-011-20</strain>
        <tissue evidence="10">Muscle</tissue>
    </source>
</reference>
<dbReference type="SUPFAM" id="SSF53098">
    <property type="entry name" value="Ribonuclease H-like"/>
    <property type="match status" value="1"/>
</dbReference>
<gene>
    <name evidence="10" type="primary">Ervk19_3</name>
    <name evidence="10" type="ORF">CORCON_R16056</name>
</gene>
<feature type="non-terminal residue" evidence="10">
    <location>
        <position position="236"/>
    </location>
</feature>
<dbReference type="InterPro" id="IPR017856">
    <property type="entry name" value="Integrase-like_N"/>
</dbReference>
<dbReference type="GO" id="GO:0004523">
    <property type="term" value="F:RNA-DNA hybrid ribonuclease activity"/>
    <property type="evidence" value="ECO:0007669"/>
    <property type="project" value="InterPro"/>
</dbReference>
<keyword evidence="4" id="KW-0255">Endonuclease</keyword>
<dbReference type="Gene3D" id="3.30.420.10">
    <property type="entry name" value="Ribonuclease H-like superfamily/Ribonuclease H"/>
    <property type="match status" value="1"/>
</dbReference>
<evidence type="ECO:0000256" key="1">
    <source>
        <dbReference type="ARBA" id="ARBA00022679"/>
    </source>
</evidence>
<proteinExistence type="predicted"/>
<keyword evidence="5" id="KW-0378">Hydrolase</keyword>
<evidence type="ECO:0000313" key="10">
    <source>
        <dbReference type="EMBL" id="NXK01487.1"/>
    </source>
</evidence>
<keyword evidence="11" id="KW-1185">Reference proteome</keyword>
<organism evidence="10 11">
    <name type="scientific">Corythaixoides concolor</name>
    <name type="common">Grey go-away-bird</name>
    <dbReference type="NCBI Taxonomy" id="103956"/>
    <lineage>
        <taxon>Eukaryota</taxon>
        <taxon>Metazoa</taxon>
        <taxon>Chordata</taxon>
        <taxon>Craniata</taxon>
        <taxon>Vertebrata</taxon>
        <taxon>Euteleostomi</taxon>
        <taxon>Archelosauria</taxon>
        <taxon>Archosauria</taxon>
        <taxon>Dinosauria</taxon>
        <taxon>Saurischia</taxon>
        <taxon>Theropoda</taxon>
        <taxon>Coelurosauria</taxon>
        <taxon>Aves</taxon>
        <taxon>Neognathae</taxon>
        <taxon>Neoaves</taxon>
        <taxon>Otidimorphae</taxon>
        <taxon>Musophagiformes</taxon>
        <taxon>Musophagidae</taxon>
        <taxon>Corythaixoides</taxon>
    </lineage>
</organism>
<evidence type="ECO:0000256" key="4">
    <source>
        <dbReference type="ARBA" id="ARBA00022759"/>
    </source>
</evidence>
<accession>A0A7L0G0K7</accession>
<dbReference type="PROSITE" id="PS50879">
    <property type="entry name" value="RNASE_H_1"/>
    <property type="match status" value="1"/>
</dbReference>
<dbReference type="EMBL" id="VXAM01004808">
    <property type="protein sequence ID" value="NXK01487.1"/>
    <property type="molecule type" value="Genomic_DNA"/>
</dbReference>
<dbReference type="GO" id="GO:0003964">
    <property type="term" value="F:RNA-directed DNA polymerase activity"/>
    <property type="evidence" value="ECO:0007669"/>
    <property type="project" value="UniProtKB-KW"/>
</dbReference>
<dbReference type="OrthoDB" id="9395371at2759"/>
<sequence length="236" mass="26820">QGRETACIRIPLTQEQLEWYLANSVMLQNTFLGFTGQVSIHYPSHKMLSALQDLPLQFRPWCCPMPVEGITVFTDGSGKTGKAAIVWKDDSGWNEEVQIVKGSPQIVELSAVVAVFKKWEAPFNLITDSQYICGVVQCIEYAWLKEVSNEQLFFLFKALLWEVNHRINDFNIMHIHSHTNLPDFIAEGNARADTLTLPVWSSPVPDRVQQAMTSCAFYHQSVTALRCQFHLSWSEA</sequence>
<dbReference type="InterPro" id="IPR012337">
    <property type="entry name" value="RNaseH-like_sf"/>
</dbReference>
<evidence type="ECO:0000256" key="5">
    <source>
        <dbReference type="ARBA" id="ARBA00022801"/>
    </source>
</evidence>
<keyword evidence="7" id="KW-0695">RNA-directed DNA polymerase</keyword>
<dbReference type="Proteomes" id="UP000526942">
    <property type="component" value="Unassembled WGS sequence"/>
</dbReference>
<evidence type="ECO:0000256" key="6">
    <source>
        <dbReference type="ARBA" id="ARBA00022833"/>
    </source>
</evidence>